<evidence type="ECO:0000256" key="4">
    <source>
        <dbReference type="ARBA" id="ARBA00022723"/>
    </source>
</evidence>
<comment type="cofactor">
    <cofactor evidence="9">
        <name>[4Fe-4S] cluster</name>
        <dbReference type="ChEBI" id="CHEBI:49883"/>
    </cofactor>
</comment>
<comment type="cofactor">
    <cofactor evidence="1 9">
        <name>FAD</name>
        <dbReference type="ChEBI" id="CHEBI:57692"/>
    </cofactor>
</comment>
<keyword evidence="8 9" id="KW-0411">Iron-sulfur</keyword>
<feature type="domain" description="4Fe-4S ferredoxin-type" evidence="10">
    <location>
        <begin position="303"/>
        <end position="332"/>
    </location>
</feature>
<sequence length="489" mass="54468">VLLSTKIEDIKGSVGNFSVKLSQNGSSREIRVGTIVLATGAEELKPTGLYGYGKFSNIYTMPEFQQIAGNLKDDETIVLILCAGAREKSGLTYCSAICCEKALREVIKIKNKYPKLNVYILYRDIRLPVEGEKLYRQVREAGVVFIRYDLDRMPEIRQEDGKLIVNVYDVTSQVDLEIFVDKVVLVTPIMPPKENRELASKLKVPLDTHGFFLEAHPKLRPVDFATDGIFLCGPAYGPQRLDEYIFQALAAASRALTLLIQGKVVTEAIIAEVNPELCTGCGRCENVCEFGAIKLEFTSDKQLVAKVDPLLCKGCGSCSVECPAKAITLHHFRNDQILSMLRATFEKPAPRDRLKIIAFFCNWCGYAAADMAGVSRYEYPSAVEIIRVMCSARVDPLHILYAFLLGADGVLIVGCHPGDCHYISGNLMAEKRILQVKEWLKDIGLEPERVRLEWASAGEGLRLAKIIEEFTHQIEELGPNPLRRGEVYG</sequence>
<dbReference type="GO" id="GO:0046872">
    <property type="term" value="F:metal ion binding"/>
    <property type="evidence" value="ECO:0007669"/>
    <property type="project" value="UniProtKB-KW"/>
</dbReference>
<dbReference type="GO" id="GO:0051539">
    <property type="term" value="F:4 iron, 4 sulfur cluster binding"/>
    <property type="evidence" value="ECO:0007669"/>
    <property type="project" value="UniProtKB-UniRule"/>
</dbReference>
<comment type="function">
    <text evidence="9">Part of a complex that catalyzes the reversible reduction of CoM-S-S-CoB to the thiol-coenzymes H-S-CoM (coenzyme M) and H-S-CoB (coenzyme B).</text>
</comment>
<keyword evidence="4 9" id="KW-0479">Metal-binding</keyword>
<dbReference type="PROSITE" id="PS00198">
    <property type="entry name" value="4FE4S_FER_1"/>
    <property type="match status" value="2"/>
</dbReference>
<dbReference type="InterPro" id="IPR017896">
    <property type="entry name" value="4Fe4S_Fe-S-bd"/>
</dbReference>
<protein>
    <recommendedName>
        <fullName evidence="9">CoB--CoM heterodisulfide reductase iron-sulfur subunit A</fullName>
        <ecNumber evidence="9">1.8.-.-</ecNumber>
    </recommendedName>
</protein>
<dbReference type="PROSITE" id="PS51379">
    <property type="entry name" value="4FE4S_FER_2"/>
    <property type="match status" value="2"/>
</dbReference>
<dbReference type="SUPFAM" id="SSF54862">
    <property type="entry name" value="4Fe-4S ferredoxins"/>
    <property type="match status" value="1"/>
</dbReference>
<evidence type="ECO:0000256" key="5">
    <source>
        <dbReference type="ARBA" id="ARBA00022827"/>
    </source>
</evidence>
<evidence type="ECO:0000256" key="1">
    <source>
        <dbReference type="ARBA" id="ARBA00001974"/>
    </source>
</evidence>
<keyword evidence="5 9" id="KW-0274">FAD</keyword>
<dbReference type="SUPFAM" id="SSF51905">
    <property type="entry name" value="FAD/NAD(P)-binding domain"/>
    <property type="match status" value="1"/>
</dbReference>
<keyword evidence="6 9" id="KW-0560">Oxidoreductase</keyword>
<comment type="subunit">
    <text evidence="9">The ferredoxin:CoB-CoM heterodisulfide reductase is composed of three subunits; HdrA, HdrB and HdrC.</text>
</comment>
<dbReference type="InterPro" id="IPR003813">
    <property type="entry name" value="MvhD/FlpD"/>
</dbReference>
<evidence type="ECO:0000313" key="11">
    <source>
        <dbReference type="EMBL" id="RLE45454.1"/>
    </source>
</evidence>
<dbReference type="PANTHER" id="PTHR43498:SF1">
    <property type="entry name" value="COB--COM HETERODISULFIDE REDUCTASE IRON-SULFUR SUBUNIT A"/>
    <property type="match status" value="1"/>
</dbReference>
<dbReference type="Proteomes" id="UP000278475">
    <property type="component" value="Unassembled WGS sequence"/>
</dbReference>
<dbReference type="EC" id="1.8.-.-" evidence="9"/>
<feature type="non-terminal residue" evidence="11">
    <location>
        <position position="1"/>
    </location>
</feature>
<evidence type="ECO:0000256" key="7">
    <source>
        <dbReference type="ARBA" id="ARBA00023004"/>
    </source>
</evidence>
<dbReference type="InterPro" id="IPR039650">
    <property type="entry name" value="HdrA-like"/>
</dbReference>
<comment type="caution">
    <text evidence="11">The sequence shown here is derived from an EMBL/GenBank/DDBJ whole genome shotgun (WGS) entry which is preliminary data.</text>
</comment>
<gene>
    <name evidence="11" type="ORF">DRJ31_11260</name>
</gene>
<evidence type="ECO:0000256" key="6">
    <source>
        <dbReference type="ARBA" id="ARBA00023002"/>
    </source>
</evidence>
<feature type="domain" description="4Fe-4S ferredoxin-type" evidence="10">
    <location>
        <begin position="269"/>
        <end position="298"/>
    </location>
</feature>
<dbReference type="PANTHER" id="PTHR43498">
    <property type="entry name" value="FERREDOXIN:COB-COM HETERODISULFIDE REDUCTASE SUBUNIT A"/>
    <property type="match status" value="1"/>
</dbReference>
<dbReference type="AlphaFoldDB" id="A0A497EJ11"/>
<keyword evidence="7 9" id="KW-0408">Iron</keyword>
<comment type="pathway">
    <text evidence="9">Cofactor metabolism; coenzyme M-coenzyme B heterodisulfide reduction; coenzyme B and coenzyme M from coenzyme M-coenzyme B heterodisulfide: step 1/1.</text>
</comment>
<organism evidence="11 12">
    <name type="scientific">Thermoproteota archaeon</name>
    <dbReference type="NCBI Taxonomy" id="2056631"/>
    <lineage>
        <taxon>Archaea</taxon>
        <taxon>Thermoproteota</taxon>
    </lineage>
</organism>
<keyword evidence="3 9" id="KW-0004">4Fe-4S</keyword>
<dbReference type="Pfam" id="PF00037">
    <property type="entry name" value="Fer4"/>
    <property type="match status" value="2"/>
</dbReference>
<dbReference type="InterPro" id="IPR036188">
    <property type="entry name" value="FAD/NAD-bd_sf"/>
</dbReference>
<keyword evidence="9" id="KW-0285">Flavoprotein</keyword>
<reference evidence="11 12" key="1">
    <citation type="submission" date="2018-06" db="EMBL/GenBank/DDBJ databases">
        <title>Extensive metabolic versatility and redundancy in microbially diverse, dynamic hydrothermal sediments.</title>
        <authorList>
            <person name="Dombrowski N."/>
            <person name="Teske A."/>
            <person name="Baker B.J."/>
        </authorList>
    </citation>
    <scope>NUCLEOTIDE SEQUENCE [LARGE SCALE GENOMIC DNA]</scope>
    <source>
        <strain evidence="11">B66_G16</strain>
    </source>
</reference>
<evidence type="ECO:0000256" key="8">
    <source>
        <dbReference type="ARBA" id="ARBA00023014"/>
    </source>
</evidence>
<evidence type="ECO:0000256" key="3">
    <source>
        <dbReference type="ARBA" id="ARBA00022485"/>
    </source>
</evidence>
<evidence type="ECO:0000256" key="9">
    <source>
        <dbReference type="RuleBase" id="RU366072"/>
    </source>
</evidence>
<comment type="similarity">
    <text evidence="2 9">Belongs to the HdrA family.</text>
</comment>
<dbReference type="Gene3D" id="3.30.70.20">
    <property type="match status" value="2"/>
</dbReference>
<name>A0A497EJ11_9CREN</name>
<evidence type="ECO:0000259" key="10">
    <source>
        <dbReference type="PROSITE" id="PS51379"/>
    </source>
</evidence>
<dbReference type="GO" id="GO:0016491">
    <property type="term" value="F:oxidoreductase activity"/>
    <property type="evidence" value="ECO:0007669"/>
    <property type="project" value="UniProtKB-UniRule"/>
</dbReference>
<evidence type="ECO:0000256" key="2">
    <source>
        <dbReference type="ARBA" id="ARBA00006561"/>
    </source>
</evidence>
<proteinExistence type="inferred from homology"/>
<evidence type="ECO:0000313" key="12">
    <source>
        <dbReference type="Proteomes" id="UP000278475"/>
    </source>
</evidence>
<accession>A0A497EJ11</accession>
<dbReference type="EMBL" id="QMQV01000256">
    <property type="protein sequence ID" value="RLE45454.1"/>
    <property type="molecule type" value="Genomic_DNA"/>
</dbReference>
<dbReference type="InterPro" id="IPR017900">
    <property type="entry name" value="4Fe4S_Fe_S_CS"/>
</dbReference>
<dbReference type="Pfam" id="PF02662">
    <property type="entry name" value="FlpD"/>
    <property type="match status" value="1"/>
</dbReference>